<reference evidence="3 4" key="1">
    <citation type="journal article" date="2019" name="Sci. Rep.">
        <title>Orb-weaving spider Araneus ventricosus genome elucidates the spidroin gene catalogue.</title>
        <authorList>
            <person name="Kono N."/>
            <person name="Nakamura H."/>
            <person name="Ohtoshi R."/>
            <person name="Moran D.A.P."/>
            <person name="Shinohara A."/>
            <person name="Yoshida Y."/>
            <person name="Fujiwara M."/>
            <person name="Mori M."/>
            <person name="Tomita M."/>
            <person name="Arakawa K."/>
        </authorList>
    </citation>
    <scope>NUCLEOTIDE SEQUENCE [LARGE SCALE GENOMIC DNA]</scope>
</reference>
<evidence type="ECO:0000313" key="3">
    <source>
        <dbReference type="EMBL" id="GBM82622.1"/>
    </source>
</evidence>
<gene>
    <name evidence="3" type="ORF">AVEN_26805_2</name>
</gene>
<dbReference type="OrthoDB" id="6435013at2759"/>
<protein>
    <submittedName>
        <fullName evidence="3">Uncharacterized protein</fullName>
    </submittedName>
</protein>
<accession>A0A4Y2J0F3</accession>
<feature type="compositionally biased region" description="Basic and acidic residues" evidence="2">
    <location>
        <begin position="487"/>
        <end position="496"/>
    </location>
</feature>
<keyword evidence="4" id="KW-1185">Reference proteome</keyword>
<evidence type="ECO:0000256" key="2">
    <source>
        <dbReference type="SAM" id="MobiDB-lite"/>
    </source>
</evidence>
<dbReference type="AlphaFoldDB" id="A0A4Y2J0F3"/>
<organism evidence="3 4">
    <name type="scientific">Araneus ventricosus</name>
    <name type="common">Orbweaver spider</name>
    <name type="synonym">Epeira ventricosa</name>
    <dbReference type="NCBI Taxonomy" id="182803"/>
    <lineage>
        <taxon>Eukaryota</taxon>
        <taxon>Metazoa</taxon>
        <taxon>Ecdysozoa</taxon>
        <taxon>Arthropoda</taxon>
        <taxon>Chelicerata</taxon>
        <taxon>Arachnida</taxon>
        <taxon>Araneae</taxon>
        <taxon>Araneomorphae</taxon>
        <taxon>Entelegynae</taxon>
        <taxon>Araneoidea</taxon>
        <taxon>Araneidae</taxon>
        <taxon>Araneus</taxon>
    </lineage>
</organism>
<feature type="region of interest" description="Disordered" evidence="2">
    <location>
        <begin position="471"/>
        <end position="496"/>
    </location>
</feature>
<feature type="coiled-coil region" evidence="1">
    <location>
        <begin position="417"/>
        <end position="451"/>
    </location>
</feature>
<feature type="region of interest" description="Disordered" evidence="2">
    <location>
        <begin position="379"/>
        <end position="400"/>
    </location>
</feature>
<keyword evidence="1" id="KW-0175">Coiled coil</keyword>
<evidence type="ECO:0000313" key="4">
    <source>
        <dbReference type="Proteomes" id="UP000499080"/>
    </source>
</evidence>
<dbReference type="Proteomes" id="UP000499080">
    <property type="component" value="Unassembled WGS sequence"/>
</dbReference>
<feature type="coiled-coil region" evidence="1">
    <location>
        <begin position="630"/>
        <end position="671"/>
    </location>
</feature>
<dbReference type="EMBL" id="BGPR01003022">
    <property type="protein sequence ID" value="GBM82622.1"/>
    <property type="molecule type" value="Genomic_DNA"/>
</dbReference>
<evidence type="ECO:0000256" key="1">
    <source>
        <dbReference type="SAM" id="Coils"/>
    </source>
</evidence>
<sequence length="761" mass="86829">MAPNGKCVFNNAWLEKEYWDWILQCPDRYKAKCCVCMKNFDVSDSPARRADFTRITGSIFPKKFCAVRWLENSDCIARSIEIVEPVMKYLSQLKYTDSKLKASLKMSMKDPFIKCKLAFVTSLSLQCETFLTNFQSEKVRVPYLYAELSHLLGGIIKKFVKLEKVVEGSALLKLDLNSKDSLLEANNIDIGFGAKKYLKEFKIAEKTKLFFFLDCQKILLNLAQKIIDKSPLKYKLVRGISSLHPSVILNNITNVKVCLSFCLFVKLSRQNYQTDLDENWQSCRLKPRNGHRLEQDAAASLIKENNNLKDKIQILEFDNEKNAETIKALNEKITCFENDCKKYEQMCQDITASNSRRELTGSPNVPETLSTIIYADEQTSRETLERKEHEPRQDMETKDERIKRLARKGETFKNKNGELLQEMVEHLRGNVERLEKEKSNLKEKLEYYESNFGSTFDDISVPRGLNSIKKESDRIGSANDDVSESSHSTKYDKKMDGQLLASVSDDSQHSRTESFSSNPEQCAQLGLSYDITNLLLVIKRIRKKNCITSAVSKTLKENCAKIKDRKEFSARLRDLFEALDRAGSSVITRSRSHAARDADANPPIGKCKTLGQETETFEHNLGSMSSNKTKDELKMTIKNLEEGNENLMKDVEKLRQEVAIAQEKYINMEKLAKKKDDDVKKALIMITLRISDKVVLSTQNYSAFRRSWDQATSSDNVALSSSGIAHSGDKQAHDTASDYMLVIDWYKGLVFRTNSAPPSIV</sequence>
<name>A0A4Y2J0F3_ARAVE</name>
<comment type="caution">
    <text evidence="3">The sequence shown here is derived from an EMBL/GenBank/DDBJ whole genome shotgun (WGS) entry which is preliminary data.</text>
</comment>
<feature type="coiled-coil region" evidence="1">
    <location>
        <begin position="298"/>
        <end position="346"/>
    </location>
</feature>
<proteinExistence type="predicted"/>